<dbReference type="Gene3D" id="3.40.1520.20">
    <property type="match status" value="1"/>
</dbReference>
<evidence type="ECO:0000313" key="2">
    <source>
        <dbReference type="Proteomes" id="UP000093053"/>
    </source>
</evidence>
<gene>
    <name evidence="1" type="ORF">BBK82_25880</name>
</gene>
<dbReference type="KEGG" id="led:BBK82_25880"/>
<dbReference type="RefSeq" id="WP_065917331.1">
    <property type="nucleotide sequence ID" value="NZ_CP016793.1"/>
</dbReference>
<dbReference type="STRING" id="1586287.BBK82_25880"/>
<protein>
    <submittedName>
        <fullName evidence="1">Uncharacterized protein</fullName>
    </submittedName>
</protein>
<sequence>MQLSQRVLVGAIAVPLLLASVGVAVHAGPVSPVTPGHLVFAVRAAEIVLAGTTSTAERQEVVDAVRAVGTAHLITDMITPVPGTRSPVPPAQVASVLGAVLGAGVSDFTAVVHSGHLITSARVPDHARAGALSDALRAAAPGLRVDEDFTTTG</sequence>
<accession>A0A1B2HMP3</accession>
<organism evidence="1 2">
    <name type="scientific">Lentzea guizhouensis</name>
    <dbReference type="NCBI Taxonomy" id="1586287"/>
    <lineage>
        <taxon>Bacteria</taxon>
        <taxon>Bacillati</taxon>
        <taxon>Actinomycetota</taxon>
        <taxon>Actinomycetes</taxon>
        <taxon>Pseudonocardiales</taxon>
        <taxon>Pseudonocardiaceae</taxon>
        <taxon>Lentzea</taxon>
    </lineage>
</organism>
<dbReference type="Proteomes" id="UP000093053">
    <property type="component" value="Chromosome"/>
</dbReference>
<dbReference type="AlphaFoldDB" id="A0A1B2HMP3"/>
<keyword evidence="2" id="KW-1185">Reference proteome</keyword>
<name>A0A1B2HMP3_9PSEU</name>
<proteinExistence type="predicted"/>
<dbReference type="EMBL" id="CP016793">
    <property type="protein sequence ID" value="ANZ38988.1"/>
    <property type="molecule type" value="Genomic_DNA"/>
</dbReference>
<reference evidence="1 2" key="1">
    <citation type="submission" date="2016-07" db="EMBL/GenBank/DDBJ databases">
        <title>Complete genome sequence of the Lentzea guizhouensis DHS C013.</title>
        <authorList>
            <person name="Cao C."/>
        </authorList>
    </citation>
    <scope>NUCLEOTIDE SEQUENCE [LARGE SCALE GENOMIC DNA]</scope>
    <source>
        <strain evidence="1 2">DHS C013</strain>
    </source>
</reference>
<dbReference type="OrthoDB" id="3688113at2"/>
<evidence type="ECO:0000313" key="1">
    <source>
        <dbReference type="EMBL" id="ANZ38988.1"/>
    </source>
</evidence>